<dbReference type="EMBL" id="HBUF01387114">
    <property type="protein sequence ID" value="CAG6732527.1"/>
    <property type="molecule type" value="Transcribed_RNA"/>
</dbReference>
<dbReference type="EMBL" id="HBUF01387112">
    <property type="protein sequence ID" value="CAG6732525.1"/>
    <property type="molecule type" value="Transcribed_RNA"/>
</dbReference>
<organism evidence="1">
    <name type="scientific">Cacopsylla melanoneura</name>
    <dbReference type="NCBI Taxonomy" id="428564"/>
    <lineage>
        <taxon>Eukaryota</taxon>
        <taxon>Metazoa</taxon>
        <taxon>Ecdysozoa</taxon>
        <taxon>Arthropoda</taxon>
        <taxon>Hexapoda</taxon>
        <taxon>Insecta</taxon>
        <taxon>Pterygota</taxon>
        <taxon>Neoptera</taxon>
        <taxon>Paraneoptera</taxon>
        <taxon>Hemiptera</taxon>
        <taxon>Sternorrhyncha</taxon>
        <taxon>Psylloidea</taxon>
        <taxon>Psyllidae</taxon>
        <taxon>Psyllinae</taxon>
        <taxon>Cacopsylla</taxon>
    </lineage>
</organism>
<name>A0A8D8YP95_9HEMI</name>
<accession>A0A8D8YP95</accession>
<evidence type="ECO:0000313" key="1">
    <source>
        <dbReference type="EMBL" id="CAG6732527.1"/>
    </source>
</evidence>
<sequence length="149" mass="17016">MFITYLTKNKIFFSMPLVMFNQCFFLSTFESVYLCRNKTRGVGIPDLAYNFNDTLIDCPSPPPFFFPIEQEKFSSEKPIHSCYTPFTCVSIISESVILIVPSQSLDHIAGIWMYGAVYSTRPQPPYWPGTPPAPTPNTLYIPSHLNTRK</sequence>
<dbReference type="EMBL" id="HBUF01387113">
    <property type="protein sequence ID" value="CAG6732526.1"/>
    <property type="molecule type" value="Transcribed_RNA"/>
</dbReference>
<dbReference type="AlphaFoldDB" id="A0A8D8YP95"/>
<protein>
    <submittedName>
        <fullName evidence="1">Uncharacterized protein</fullName>
    </submittedName>
</protein>
<reference evidence="1" key="1">
    <citation type="submission" date="2021-05" db="EMBL/GenBank/DDBJ databases">
        <authorList>
            <person name="Alioto T."/>
            <person name="Alioto T."/>
            <person name="Gomez Garrido J."/>
        </authorList>
    </citation>
    <scope>NUCLEOTIDE SEQUENCE</scope>
</reference>
<proteinExistence type="predicted"/>